<reference evidence="14 15" key="1">
    <citation type="journal article" date="2019" name="Nat. Ecol. Evol.">
        <title>Megaphylogeny resolves global patterns of mushroom evolution.</title>
        <authorList>
            <person name="Varga T."/>
            <person name="Krizsan K."/>
            <person name="Foldi C."/>
            <person name="Dima B."/>
            <person name="Sanchez-Garcia M."/>
            <person name="Sanchez-Ramirez S."/>
            <person name="Szollosi G.J."/>
            <person name="Szarkandi J.G."/>
            <person name="Papp V."/>
            <person name="Albert L."/>
            <person name="Andreopoulos W."/>
            <person name="Angelini C."/>
            <person name="Antonin V."/>
            <person name="Barry K.W."/>
            <person name="Bougher N.L."/>
            <person name="Buchanan P."/>
            <person name="Buyck B."/>
            <person name="Bense V."/>
            <person name="Catcheside P."/>
            <person name="Chovatia M."/>
            <person name="Cooper J."/>
            <person name="Damon W."/>
            <person name="Desjardin D."/>
            <person name="Finy P."/>
            <person name="Geml J."/>
            <person name="Haridas S."/>
            <person name="Hughes K."/>
            <person name="Justo A."/>
            <person name="Karasinski D."/>
            <person name="Kautmanova I."/>
            <person name="Kiss B."/>
            <person name="Kocsube S."/>
            <person name="Kotiranta H."/>
            <person name="LaButti K.M."/>
            <person name="Lechner B.E."/>
            <person name="Liimatainen K."/>
            <person name="Lipzen A."/>
            <person name="Lukacs Z."/>
            <person name="Mihaltcheva S."/>
            <person name="Morgado L.N."/>
            <person name="Niskanen T."/>
            <person name="Noordeloos M.E."/>
            <person name="Ohm R.A."/>
            <person name="Ortiz-Santana B."/>
            <person name="Ovrebo C."/>
            <person name="Racz N."/>
            <person name="Riley R."/>
            <person name="Savchenko A."/>
            <person name="Shiryaev A."/>
            <person name="Soop K."/>
            <person name="Spirin V."/>
            <person name="Szebenyi C."/>
            <person name="Tomsovsky M."/>
            <person name="Tulloss R.E."/>
            <person name="Uehling J."/>
            <person name="Grigoriev I.V."/>
            <person name="Vagvolgyi C."/>
            <person name="Papp T."/>
            <person name="Martin F.M."/>
            <person name="Miettinen O."/>
            <person name="Hibbett D.S."/>
            <person name="Nagy L.G."/>
        </authorList>
    </citation>
    <scope>NUCLEOTIDE SEQUENCE [LARGE SCALE GENOMIC DNA]</scope>
    <source>
        <strain evidence="14 15">CBS 121175</strain>
    </source>
</reference>
<proteinExistence type="predicted"/>
<evidence type="ECO:0000256" key="7">
    <source>
        <dbReference type="ARBA" id="ARBA00022801"/>
    </source>
</evidence>
<dbReference type="Proteomes" id="UP000307440">
    <property type="component" value="Unassembled WGS sequence"/>
</dbReference>
<keyword evidence="10" id="KW-0449">Lipoprotein</keyword>
<protein>
    <submittedName>
        <fullName evidence="14">Glycoside hydrolase/deacetylase</fullName>
    </submittedName>
</protein>
<dbReference type="STRING" id="230819.A0A5C3KGZ3"/>
<evidence type="ECO:0000256" key="4">
    <source>
        <dbReference type="ARBA" id="ARBA00022622"/>
    </source>
</evidence>
<keyword evidence="7 14" id="KW-0378">Hydrolase</keyword>
<dbReference type="GO" id="GO:0005886">
    <property type="term" value="C:plasma membrane"/>
    <property type="evidence" value="ECO:0007669"/>
    <property type="project" value="UniProtKB-SubCell"/>
</dbReference>
<dbReference type="InterPro" id="IPR002509">
    <property type="entry name" value="NODB_dom"/>
</dbReference>
<keyword evidence="9" id="KW-0119">Carbohydrate metabolism</keyword>
<dbReference type="EMBL" id="ML210366">
    <property type="protein sequence ID" value="TFK18983.1"/>
    <property type="molecule type" value="Genomic_DNA"/>
</dbReference>
<evidence type="ECO:0000256" key="8">
    <source>
        <dbReference type="ARBA" id="ARBA00023136"/>
    </source>
</evidence>
<feature type="chain" id="PRO_5023052198" evidence="12">
    <location>
        <begin position="19"/>
        <end position="267"/>
    </location>
</feature>
<name>A0A5C3KGZ3_COPMA</name>
<gene>
    <name evidence="14" type="ORF">FA15DRAFT_728039</name>
</gene>
<evidence type="ECO:0000256" key="11">
    <source>
        <dbReference type="ARBA" id="ARBA00023316"/>
    </source>
</evidence>
<evidence type="ECO:0000259" key="13">
    <source>
        <dbReference type="PROSITE" id="PS51677"/>
    </source>
</evidence>
<evidence type="ECO:0000313" key="14">
    <source>
        <dbReference type="EMBL" id="TFK18983.1"/>
    </source>
</evidence>
<accession>A0A5C3KGZ3</accession>
<keyword evidence="6 12" id="KW-0732">Signal</keyword>
<dbReference type="PROSITE" id="PS51677">
    <property type="entry name" value="NODB"/>
    <property type="match status" value="1"/>
</dbReference>
<keyword evidence="3" id="KW-1003">Cell membrane</keyword>
<organism evidence="14 15">
    <name type="scientific">Coprinopsis marcescibilis</name>
    <name type="common">Agaric fungus</name>
    <name type="synonym">Psathyrella marcescibilis</name>
    <dbReference type="NCBI Taxonomy" id="230819"/>
    <lineage>
        <taxon>Eukaryota</taxon>
        <taxon>Fungi</taxon>
        <taxon>Dikarya</taxon>
        <taxon>Basidiomycota</taxon>
        <taxon>Agaricomycotina</taxon>
        <taxon>Agaricomycetes</taxon>
        <taxon>Agaricomycetidae</taxon>
        <taxon>Agaricales</taxon>
        <taxon>Agaricineae</taxon>
        <taxon>Psathyrellaceae</taxon>
        <taxon>Coprinopsis</taxon>
    </lineage>
</organism>
<dbReference type="PANTHER" id="PTHR46471:SF2">
    <property type="entry name" value="CHITIN DEACETYLASE-RELATED"/>
    <property type="match status" value="1"/>
</dbReference>
<dbReference type="GO" id="GO:0046872">
    <property type="term" value="F:metal ion binding"/>
    <property type="evidence" value="ECO:0007669"/>
    <property type="project" value="UniProtKB-KW"/>
</dbReference>
<dbReference type="GO" id="GO:0016810">
    <property type="term" value="F:hydrolase activity, acting on carbon-nitrogen (but not peptide) bonds"/>
    <property type="evidence" value="ECO:0007669"/>
    <property type="project" value="InterPro"/>
</dbReference>
<keyword evidence="8" id="KW-0472">Membrane</keyword>
<dbReference type="Pfam" id="PF01522">
    <property type="entry name" value="Polysacc_deac_1"/>
    <property type="match status" value="1"/>
</dbReference>
<sequence length="267" mass="29591">MIFSLAFYLLALALSTAALPASSPVKSRQQRANVITHCSVPNTAALTFASLSYFPTASHSYEITRKLRAVNASATFFFNGDNYGCIYSNEGANRVKHVFESGHQVASHTWAHRDLTTLSRNDTFGNILEAIQRITGALPAFMRPPYGNHNDLVREVSASRGQSIVLWDFDSGDSVGISVSGQKARYTQLSQRRPSNVLTLNHEVYAGLARSNEVLPHAIYLLQKSGYRLVTVAECLGKSPYQSRKAPATRDVRNIFLLEYTTYRPLL</sequence>
<dbReference type="InterPro" id="IPR011330">
    <property type="entry name" value="Glyco_hydro/deAcase_b/a-brl"/>
</dbReference>
<evidence type="ECO:0000256" key="6">
    <source>
        <dbReference type="ARBA" id="ARBA00022729"/>
    </source>
</evidence>
<evidence type="ECO:0000256" key="5">
    <source>
        <dbReference type="ARBA" id="ARBA00022723"/>
    </source>
</evidence>
<feature type="domain" description="NodB homology" evidence="13">
    <location>
        <begin position="42"/>
        <end position="230"/>
    </location>
</feature>
<dbReference type="SUPFAM" id="SSF88713">
    <property type="entry name" value="Glycoside hydrolase/deacetylase"/>
    <property type="match status" value="1"/>
</dbReference>
<evidence type="ECO:0000256" key="2">
    <source>
        <dbReference type="ARBA" id="ARBA00004609"/>
    </source>
</evidence>
<keyword evidence="4" id="KW-0325">Glycoprotein</keyword>
<dbReference type="GO" id="GO:0005975">
    <property type="term" value="P:carbohydrate metabolic process"/>
    <property type="evidence" value="ECO:0007669"/>
    <property type="project" value="InterPro"/>
</dbReference>
<evidence type="ECO:0000256" key="1">
    <source>
        <dbReference type="ARBA" id="ARBA00001941"/>
    </source>
</evidence>
<dbReference type="AlphaFoldDB" id="A0A5C3KGZ3"/>
<evidence type="ECO:0000256" key="3">
    <source>
        <dbReference type="ARBA" id="ARBA00022475"/>
    </source>
</evidence>
<keyword evidence="5" id="KW-0479">Metal-binding</keyword>
<dbReference type="Gene3D" id="3.20.20.370">
    <property type="entry name" value="Glycoside hydrolase/deacetylase"/>
    <property type="match status" value="1"/>
</dbReference>
<dbReference type="PANTHER" id="PTHR46471">
    <property type="entry name" value="CHITIN DEACETYLASE"/>
    <property type="match status" value="1"/>
</dbReference>
<keyword evidence="11" id="KW-0961">Cell wall biogenesis/degradation</keyword>
<evidence type="ECO:0000256" key="12">
    <source>
        <dbReference type="SAM" id="SignalP"/>
    </source>
</evidence>
<feature type="signal peptide" evidence="12">
    <location>
        <begin position="1"/>
        <end position="18"/>
    </location>
</feature>
<evidence type="ECO:0000256" key="10">
    <source>
        <dbReference type="ARBA" id="ARBA00023288"/>
    </source>
</evidence>
<keyword evidence="15" id="KW-1185">Reference proteome</keyword>
<evidence type="ECO:0000256" key="9">
    <source>
        <dbReference type="ARBA" id="ARBA00023277"/>
    </source>
</evidence>
<dbReference type="OrthoDB" id="2125469at2759"/>
<evidence type="ECO:0000313" key="15">
    <source>
        <dbReference type="Proteomes" id="UP000307440"/>
    </source>
</evidence>
<dbReference type="GO" id="GO:0098552">
    <property type="term" value="C:side of membrane"/>
    <property type="evidence" value="ECO:0007669"/>
    <property type="project" value="UniProtKB-KW"/>
</dbReference>
<keyword evidence="4" id="KW-0336">GPI-anchor</keyword>
<comment type="subcellular location">
    <subcellularLocation>
        <location evidence="2">Cell membrane</location>
        <topology evidence="2">Lipid-anchor</topology>
        <topology evidence="2">GPI-anchor</topology>
    </subcellularLocation>
</comment>
<comment type="cofactor">
    <cofactor evidence="1">
        <name>Co(2+)</name>
        <dbReference type="ChEBI" id="CHEBI:48828"/>
    </cofactor>
</comment>
<dbReference type="GO" id="GO:0071555">
    <property type="term" value="P:cell wall organization"/>
    <property type="evidence" value="ECO:0007669"/>
    <property type="project" value="UniProtKB-KW"/>
</dbReference>